<dbReference type="Proteomes" id="UP000723463">
    <property type="component" value="Unassembled WGS sequence"/>
</dbReference>
<evidence type="ECO:0000313" key="3">
    <source>
        <dbReference type="Proteomes" id="UP000723463"/>
    </source>
</evidence>
<dbReference type="EMBL" id="JAAAXW010000078">
    <property type="protein sequence ID" value="KAF9545113.1"/>
    <property type="molecule type" value="Genomic_DNA"/>
</dbReference>
<proteinExistence type="predicted"/>
<protein>
    <submittedName>
        <fullName evidence="2">Uncharacterized protein</fullName>
    </submittedName>
</protein>
<name>A0A9P6K3X0_9FUNG</name>
<feature type="region of interest" description="Disordered" evidence="1">
    <location>
        <begin position="80"/>
        <end position="143"/>
    </location>
</feature>
<feature type="region of interest" description="Disordered" evidence="1">
    <location>
        <begin position="1"/>
        <end position="22"/>
    </location>
</feature>
<feature type="compositionally biased region" description="Polar residues" evidence="1">
    <location>
        <begin position="126"/>
        <end position="140"/>
    </location>
</feature>
<keyword evidence="3" id="KW-1185">Reference proteome</keyword>
<sequence>MLARKTLSAGIPRQAMRPQQYRHQHQVRTLAISALCLQEQPRQETSAVLNDILTASSDAAPVEDTGKKTPYRSARYILEQTQNQAGRRLPRRDNNSNDNTGSSSSGERRFNNSNNRGPRPARNNRYQDNNFSPASKFQSPPTIPYDISKELQFAEKSDWEVSSVLDARPLYANIAASRGTTPTLGVSTLQDRTNVVAAAIPGTAFSAHITGVRSHGDFDAEVEQSLIQTLAPLAGDSSKDHRKKSDVAAVEHQAFLHHMTHNFQEIMNPRNSINRFNNGGVKHVAGIKYDIGSDEASTVEGAEEKSWRRLERLGGDYSRASSPLSLLSKSEGKTGKVGQEVLKNVSDLIGQNQSIGLEDKKKFLKAVESGLGGI</sequence>
<feature type="compositionally biased region" description="Low complexity" evidence="1">
    <location>
        <begin position="96"/>
        <end position="124"/>
    </location>
</feature>
<gene>
    <name evidence="2" type="ORF">EC957_011268</name>
</gene>
<comment type="caution">
    <text evidence="2">The sequence shown here is derived from an EMBL/GenBank/DDBJ whole genome shotgun (WGS) entry which is preliminary data.</text>
</comment>
<evidence type="ECO:0000313" key="2">
    <source>
        <dbReference type="EMBL" id="KAF9545113.1"/>
    </source>
</evidence>
<organism evidence="2 3">
    <name type="scientific">Mortierella hygrophila</name>
    <dbReference type="NCBI Taxonomy" id="979708"/>
    <lineage>
        <taxon>Eukaryota</taxon>
        <taxon>Fungi</taxon>
        <taxon>Fungi incertae sedis</taxon>
        <taxon>Mucoromycota</taxon>
        <taxon>Mortierellomycotina</taxon>
        <taxon>Mortierellomycetes</taxon>
        <taxon>Mortierellales</taxon>
        <taxon>Mortierellaceae</taxon>
        <taxon>Mortierella</taxon>
    </lineage>
</organism>
<evidence type="ECO:0000256" key="1">
    <source>
        <dbReference type="SAM" id="MobiDB-lite"/>
    </source>
</evidence>
<dbReference type="AlphaFoldDB" id="A0A9P6K3X0"/>
<reference evidence="2" key="1">
    <citation type="journal article" date="2020" name="Fungal Divers.">
        <title>Resolving the Mortierellaceae phylogeny through synthesis of multi-gene phylogenetics and phylogenomics.</title>
        <authorList>
            <person name="Vandepol N."/>
            <person name="Liber J."/>
            <person name="Desiro A."/>
            <person name="Na H."/>
            <person name="Kennedy M."/>
            <person name="Barry K."/>
            <person name="Grigoriev I.V."/>
            <person name="Miller A.N."/>
            <person name="O'Donnell K."/>
            <person name="Stajich J.E."/>
            <person name="Bonito G."/>
        </authorList>
    </citation>
    <scope>NUCLEOTIDE SEQUENCE</scope>
    <source>
        <strain evidence="2">NRRL 2591</strain>
    </source>
</reference>
<accession>A0A9P6K3X0</accession>